<reference evidence="7 8" key="1">
    <citation type="submission" date="2020-04" db="EMBL/GenBank/DDBJ databases">
        <title>Flammeovirga sp. SR4, a novel species isolated from seawater.</title>
        <authorList>
            <person name="Wang X."/>
        </authorList>
    </citation>
    <scope>NUCLEOTIDE SEQUENCE [LARGE SCALE GENOMIC DNA]</scope>
    <source>
        <strain evidence="7 8">ATCC 23126</strain>
    </source>
</reference>
<evidence type="ECO:0000256" key="3">
    <source>
        <dbReference type="ARBA" id="ARBA00022692"/>
    </source>
</evidence>
<gene>
    <name evidence="7" type="ORF">HHU12_19935</name>
</gene>
<keyword evidence="8" id="KW-1185">Reference proteome</keyword>
<evidence type="ECO:0000256" key="6">
    <source>
        <dbReference type="SAM" id="SignalP"/>
    </source>
</evidence>
<dbReference type="AlphaFoldDB" id="A0A7X9XB14"/>
<keyword evidence="6" id="KW-0732">Signal</keyword>
<evidence type="ECO:0000256" key="1">
    <source>
        <dbReference type="ARBA" id="ARBA00004442"/>
    </source>
</evidence>
<keyword evidence="3" id="KW-0812">Transmembrane</keyword>
<sequence>MNRILILLFATLSYQAFGQTTLTFEQAEQEALEKHPIAQQKEMFERMHDNEVEAIQKNKLPKFNLQGQVGYFSDVVSPTDPEVAQIGLFPDIPKTQWQTYASMDYLLYDGAIKKKRLADKDADFNIKLQQNEVSQFKIKESVSQVYFAALSYQEQELLIKEGVIKEIENQLKEIEALEKGGVVLPNTTDALRVEYHKTKQKLHSIEAQKNGALKVLGIWLERESEWNQFVLVRPTILNDNSSEINRPELMMYQLQSSKMDRSKDLLQTERMPKISLYALGGYGNPNPYNFFEINGDTFYQFGVRVKWSPFDYGKNKKERQVTQIQKEIINTEMEAFNKSLNIQISQIQSRIDQLHSLISEDHEIIKIHERKTKRSKGALDNGAATSSEYVSSLNAMVDAKLNLSNHELELLQTQYHLAMTKGLL</sequence>
<keyword evidence="5" id="KW-0998">Cell outer membrane</keyword>
<evidence type="ECO:0000256" key="5">
    <source>
        <dbReference type="ARBA" id="ARBA00023237"/>
    </source>
</evidence>
<feature type="chain" id="PRO_5031441420" evidence="6">
    <location>
        <begin position="19"/>
        <end position="424"/>
    </location>
</feature>
<dbReference type="PANTHER" id="PTHR30026:SF20">
    <property type="entry name" value="OUTER MEMBRANE PROTEIN TOLC"/>
    <property type="match status" value="1"/>
</dbReference>
<keyword evidence="4" id="KW-0472">Membrane</keyword>
<comment type="subcellular location">
    <subcellularLocation>
        <location evidence="1">Cell outer membrane</location>
    </subcellularLocation>
</comment>
<dbReference type="SUPFAM" id="SSF56954">
    <property type="entry name" value="Outer membrane efflux proteins (OEP)"/>
    <property type="match status" value="1"/>
</dbReference>
<proteinExistence type="predicted"/>
<evidence type="ECO:0000313" key="7">
    <source>
        <dbReference type="EMBL" id="NME70257.1"/>
    </source>
</evidence>
<name>A0A7X9XB14_9BACT</name>
<protein>
    <submittedName>
        <fullName evidence="7">TolC family protein</fullName>
    </submittedName>
</protein>
<dbReference type="GO" id="GO:1990281">
    <property type="term" value="C:efflux pump complex"/>
    <property type="evidence" value="ECO:0007669"/>
    <property type="project" value="TreeGrafter"/>
</dbReference>
<dbReference type="GO" id="GO:0015562">
    <property type="term" value="F:efflux transmembrane transporter activity"/>
    <property type="evidence" value="ECO:0007669"/>
    <property type="project" value="InterPro"/>
</dbReference>
<comment type="caution">
    <text evidence="7">The sequence shown here is derived from an EMBL/GenBank/DDBJ whole genome shotgun (WGS) entry which is preliminary data.</text>
</comment>
<dbReference type="EMBL" id="JABANE010000059">
    <property type="protein sequence ID" value="NME70257.1"/>
    <property type="molecule type" value="Genomic_DNA"/>
</dbReference>
<evidence type="ECO:0000313" key="8">
    <source>
        <dbReference type="Proteomes" id="UP000576082"/>
    </source>
</evidence>
<dbReference type="GO" id="GO:0009279">
    <property type="term" value="C:cell outer membrane"/>
    <property type="evidence" value="ECO:0007669"/>
    <property type="project" value="UniProtKB-SubCell"/>
</dbReference>
<evidence type="ECO:0000256" key="2">
    <source>
        <dbReference type="ARBA" id="ARBA00022452"/>
    </source>
</evidence>
<organism evidence="7 8">
    <name type="scientific">Flammeovirga aprica JL-4</name>
    <dbReference type="NCBI Taxonomy" id="694437"/>
    <lineage>
        <taxon>Bacteria</taxon>
        <taxon>Pseudomonadati</taxon>
        <taxon>Bacteroidota</taxon>
        <taxon>Cytophagia</taxon>
        <taxon>Cytophagales</taxon>
        <taxon>Flammeovirgaceae</taxon>
        <taxon>Flammeovirga</taxon>
    </lineage>
</organism>
<dbReference type="RefSeq" id="WP_169658498.1">
    <property type="nucleotide sequence ID" value="NZ_JABANE010000059.1"/>
</dbReference>
<dbReference type="Gene3D" id="1.20.1600.10">
    <property type="entry name" value="Outer membrane efflux proteins (OEP)"/>
    <property type="match status" value="1"/>
</dbReference>
<dbReference type="InterPro" id="IPR051906">
    <property type="entry name" value="TolC-like"/>
</dbReference>
<dbReference type="PANTHER" id="PTHR30026">
    <property type="entry name" value="OUTER MEMBRANE PROTEIN TOLC"/>
    <property type="match status" value="1"/>
</dbReference>
<dbReference type="GO" id="GO:0015288">
    <property type="term" value="F:porin activity"/>
    <property type="evidence" value="ECO:0007669"/>
    <property type="project" value="TreeGrafter"/>
</dbReference>
<accession>A0A7X9XB14</accession>
<feature type="signal peptide" evidence="6">
    <location>
        <begin position="1"/>
        <end position="18"/>
    </location>
</feature>
<evidence type="ECO:0000256" key="4">
    <source>
        <dbReference type="ARBA" id="ARBA00023136"/>
    </source>
</evidence>
<dbReference type="Proteomes" id="UP000576082">
    <property type="component" value="Unassembled WGS sequence"/>
</dbReference>
<keyword evidence="2" id="KW-1134">Transmembrane beta strand</keyword>